<evidence type="ECO:0000256" key="3">
    <source>
        <dbReference type="ARBA" id="ARBA00022695"/>
    </source>
</evidence>
<feature type="compositionally biased region" description="Basic residues" evidence="10">
    <location>
        <begin position="46"/>
        <end position="55"/>
    </location>
</feature>
<gene>
    <name evidence="12" type="ORF">FC82_GL000950</name>
</gene>
<proteinExistence type="inferred from homology"/>
<evidence type="ECO:0000256" key="6">
    <source>
        <dbReference type="ARBA" id="ARBA00022918"/>
    </source>
</evidence>
<comment type="catalytic activity">
    <reaction evidence="9">
        <text>DNA(n) + a 2'-deoxyribonucleoside 5'-triphosphate = DNA(n+1) + diphosphate</text>
        <dbReference type="Rhea" id="RHEA:22508"/>
        <dbReference type="Rhea" id="RHEA-COMP:17339"/>
        <dbReference type="Rhea" id="RHEA-COMP:17340"/>
        <dbReference type="ChEBI" id="CHEBI:33019"/>
        <dbReference type="ChEBI" id="CHEBI:61560"/>
        <dbReference type="ChEBI" id="CHEBI:173112"/>
        <dbReference type="EC" id="2.7.7.49"/>
    </reaction>
</comment>
<dbReference type="PRINTS" id="PR00866">
    <property type="entry name" value="RNADNAPOLMS"/>
</dbReference>
<dbReference type="SUPFAM" id="SSF56672">
    <property type="entry name" value="DNA/RNA polymerases"/>
    <property type="match status" value="1"/>
</dbReference>
<keyword evidence="7" id="KW-0051">Antiviral defense</keyword>
<keyword evidence="2" id="KW-0808">Transferase</keyword>
<dbReference type="EMBL" id="AYYR01000002">
    <property type="protein sequence ID" value="KRM77977.1"/>
    <property type="molecule type" value="Genomic_DNA"/>
</dbReference>
<dbReference type="NCBIfam" id="TIGR04416">
    <property type="entry name" value="group_II_RT_mat"/>
    <property type="match status" value="1"/>
</dbReference>
<dbReference type="Pfam" id="PF08388">
    <property type="entry name" value="GIIM"/>
    <property type="match status" value="1"/>
</dbReference>
<evidence type="ECO:0000256" key="8">
    <source>
        <dbReference type="ARBA" id="ARBA00034120"/>
    </source>
</evidence>
<dbReference type="STRING" id="33960.TY91_10940"/>
<name>A0A0R2BP10_SECCO</name>
<protein>
    <recommendedName>
        <fullName evidence="1">RNA-directed DNA polymerase</fullName>
        <ecNumber evidence="1">2.7.7.49</ecNumber>
    </recommendedName>
</protein>
<dbReference type="InterPro" id="IPR013597">
    <property type="entry name" value="Mat_intron_G2"/>
</dbReference>
<dbReference type="GO" id="GO:0046872">
    <property type="term" value="F:metal ion binding"/>
    <property type="evidence" value="ECO:0007669"/>
    <property type="project" value="UniProtKB-KW"/>
</dbReference>
<comment type="similarity">
    <text evidence="8">Belongs to the bacterial reverse transcriptase family.</text>
</comment>
<evidence type="ECO:0000256" key="7">
    <source>
        <dbReference type="ARBA" id="ARBA00023118"/>
    </source>
</evidence>
<dbReference type="CDD" id="cd01651">
    <property type="entry name" value="RT_G2_intron"/>
    <property type="match status" value="1"/>
</dbReference>
<reference evidence="12 13" key="1">
    <citation type="journal article" date="2015" name="Genome Announc.">
        <title>Expanding the biotechnology potential of lactobacilli through comparative genomics of 213 strains and associated genera.</title>
        <authorList>
            <person name="Sun Z."/>
            <person name="Harris H.M."/>
            <person name="McCann A."/>
            <person name="Guo C."/>
            <person name="Argimon S."/>
            <person name="Zhang W."/>
            <person name="Yang X."/>
            <person name="Jeffery I.B."/>
            <person name="Cooney J.C."/>
            <person name="Kagawa T.F."/>
            <person name="Liu W."/>
            <person name="Song Y."/>
            <person name="Salvetti E."/>
            <person name="Wrobel A."/>
            <person name="Rasinkangas P."/>
            <person name="Parkhill J."/>
            <person name="Rea M.C."/>
            <person name="O'Sullivan O."/>
            <person name="Ritari J."/>
            <person name="Douillard F.P."/>
            <person name="Paul Ross R."/>
            <person name="Yang R."/>
            <person name="Briner A.E."/>
            <person name="Felis G.E."/>
            <person name="de Vos W.M."/>
            <person name="Barrangou R."/>
            <person name="Klaenhammer T.R."/>
            <person name="Caufield P.W."/>
            <person name="Cui Y."/>
            <person name="Zhang H."/>
            <person name="O'Toole P.W."/>
        </authorList>
    </citation>
    <scope>NUCLEOTIDE SEQUENCE [LARGE SCALE GENOMIC DNA]</scope>
    <source>
        <strain evidence="12 13">DSM 20515</strain>
    </source>
</reference>
<dbReference type="Proteomes" id="UP000051845">
    <property type="component" value="Unassembled WGS sequence"/>
</dbReference>
<keyword evidence="3" id="KW-0548">Nucleotidyltransferase</keyword>
<dbReference type="InterPro" id="IPR043502">
    <property type="entry name" value="DNA/RNA_pol_sf"/>
</dbReference>
<keyword evidence="5" id="KW-0460">Magnesium</keyword>
<evidence type="ECO:0000256" key="10">
    <source>
        <dbReference type="SAM" id="MobiDB-lite"/>
    </source>
</evidence>
<evidence type="ECO:0000256" key="5">
    <source>
        <dbReference type="ARBA" id="ARBA00022842"/>
    </source>
</evidence>
<evidence type="ECO:0000259" key="11">
    <source>
        <dbReference type="PROSITE" id="PS50878"/>
    </source>
</evidence>
<evidence type="ECO:0000256" key="2">
    <source>
        <dbReference type="ARBA" id="ARBA00022679"/>
    </source>
</evidence>
<sequence length="552" mass="63228">MLVGRGCQTNQSPILLEAIAVKLAMTWYESGRSYPGRPVSYVPDKRRAKRHRNKHRSDVVQNDTGVSRGHSSGICHEGLNNNRSSLILEVETVQQPQNTEKADRRRTVGLEAQEQVGVRSTDSGENTMMNGTKFQELVLDRNNLNEAYLRVCRNKGAAGLDGMTVDELLPYLRKHKQELLQALQNETYRPRPVKRVEIPKPNGGKRKLGIPTVIDRLVQQAMAQVMVPTFERVFSDNSFGFRPNRSAKDAIDRVVQFYNQGYHYVVDLDLKAYFDTVNHDLLIRFIEQYITDPWILHLIRRFLTSGVMNGGLFERSDKGTPQGGPLSPLLANIYLNELDKLLTSRGHKFVRYADDCNIYVRSKRAGERVLTNVTRFLEGDLKVTVNEDKTSVSSPLRAKFLGFSLGVGRGGAYARPAWQAKQRIKSALRKMTKRNRGVSLNLVFNEIHQKMRGWLQYYSVGKMTNFIRHLDEWLRARIRQYIWKQWKKLKTKVNHLVKLGLSGTSAYTMANTRKGYWRTAHSKTLTYTLTNKRLERLGLINMSKTLQSIQSA</sequence>
<feature type="region of interest" description="Disordered" evidence="10">
    <location>
        <begin position="39"/>
        <end position="75"/>
    </location>
</feature>
<dbReference type="PANTHER" id="PTHR34047">
    <property type="entry name" value="NUCLEAR INTRON MATURASE 1, MITOCHONDRIAL-RELATED"/>
    <property type="match status" value="1"/>
</dbReference>
<dbReference type="InterPro" id="IPR030931">
    <property type="entry name" value="Group_II_RT_mat"/>
</dbReference>
<dbReference type="InterPro" id="IPR000123">
    <property type="entry name" value="Reverse_transcriptase_msDNA"/>
</dbReference>
<dbReference type="InterPro" id="IPR051083">
    <property type="entry name" value="GrpII_Intron_Splice-Mob/Def"/>
</dbReference>
<dbReference type="PROSITE" id="PS50878">
    <property type="entry name" value="RT_POL"/>
    <property type="match status" value="1"/>
</dbReference>
<keyword evidence="6 12" id="KW-0695">RNA-directed DNA polymerase</keyword>
<evidence type="ECO:0000313" key="12">
    <source>
        <dbReference type="EMBL" id="KRM77977.1"/>
    </source>
</evidence>
<dbReference type="PANTHER" id="PTHR34047:SF8">
    <property type="entry name" value="PROTEIN YKFC"/>
    <property type="match status" value="1"/>
</dbReference>
<evidence type="ECO:0000256" key="4">
    <source>
        <dbReference type="ARBA" id="ARBA00022723"/>
    </source>
</evidence>
<evidence type="ECO:0000256" key="9">
    <source>
        <dbReference type="ARBA" id="ARBA00048173"/>
    </source>
</evidence>
<dbReference type="AlphaFoldDB" id="A0A0R2BP10"/>
<comment type="caution">
    <text evidence="12">The sequence shown here is derived from an EMBL/GenBank/DDBJ whole genome shotgun (WGS) entry which is preliminary data.</text>
</comment>
<accession>A0A0R2BP10</accession>
<dbReference type="GO" id="GO:0003723">
    <property type="term" value="F:RNA binding"/>
    <property type="evidence" value="ECO:0007669"/>
    <property type="project" value="InterPro"/>
</dbReference>
<feature type="domain" description="Reverse transcriptase" evidence="11">
    <location>
        <begin position="179"/>
        <end position="405"/>
    </location>
</feature>
<keyword evidence="4" id="KW-0479">Metal-binding</keyword>
<dbReference type="PATRIC" id="fig|1423733.4.peg.1003"/>
<organism evidence="12 13">
    <name type="scientific">Secundilactobacillus collinoides DSM 20515 = JCM 1123</name>
    <dbReference type="NCBI Taxonomy" id="1423733"/>
    <lineage>
        <taxon>Bacteria</taxon>
        <taxon>Bacillati</taxon>
        <taxon>Bacillota</taxon>
        <taxon>Bacilli</taxon>
        <taxon>Lactobacillales</taxon>
        <taxon>Lactobacillaceae</taxon>
        <taxon>Secundilactobacillus</taxon>
    </lineage>
</organism>
<evidence type="ECO:0000256" key="1">
    <source>
        <dbReference type="ARBA" id="ARBA00012493"/>
    </source>
</evidence>
<dbReference type="Pfam" id="PF00078">
    <property type="entry name" value="RVT_1"/>
    <property type="match status" value="1"/>
</dbReference>
<dbReference type="GO" id="GO:0003964">
    <property type="term" value="F:RNA-directed DNA polymerase activity"/>
    <property type="evidence" value="ECO:0007669"/>
    <property type="project" value="UniProtKB-KW"/>
</dbReference>
<dbReference type="EC" id="2.7.7.49" evidence="1"/>
<evidence type="ECO:0000313" key="13">
    <source>
        <dbReference type="Proteomes" id="UP000051845"/>
    </source>
</evidence>
<dbReference type="GO" id="GO:0051607">
    <property type="term" value="P:defense response to virus"/>
    <property type="evidence" value="ECO:0007669"/>
    <property type="project" value="UniProtKB-KW"/>
</dbReference>
<dbReference type="InterPro" id="IPR000477">
    <property type="entry name" value="RT_dom"/>
</dbReference>